<dbReference type="InterPro" id="IPR024079">
    <property type="entry name" value="MetalloPept_cat_dom_sf"/>
</dbReference>
<accession>A0A0N4Z398</accession>
<sequence length="409" mass="48577">MSSTTRNKPTTTTKKKVVKYEIKKWETPILYFISNNFKNFNEAKKIIYNVIEGIKNNSCIEFKKEDNEIKNKRGINFKNSDKCEIMKIGTNKEEKPQNIYLTDECVESKRTIRSLLFQTLGLLSPVLRRDKNAYVTINLKNVIINKRNIFSYEYLAINNYVDPYDFGSITHYNSTMLSVDKTIKTIEPKGKYKEYYENMMGRIEEPSFYDYKTLNKYYCGEKCNKKECGESKYNDPKNCSRCIGRINYNYLFDNGINYNLNKDCGYFKIYAEDQLKHIVKSKIAHCFYFIKTIFATGRVYIRFPSFRGAFIKKECSLENSIEIRYKNSFAAPGIFLCYNDDFEAPEFVSESVTLRVIYHFKWYETYAHFEYKRIFDEEFKYEKLSKLERIPVLRNETIDQIESVESGRI</sequence>
<evidence type="ECO:0000256" key="1">
    <source>
        <dbReference type="ARBA" id="ARBA00022670"/>
    </source>
</evidence>
<keyword evidence="1 7" id="KW-0645">Protease</keyword>
<name>A0A0N4Z398_PARTI</name>
<dbReference type="EC" id="3.4.24.-" evidence="7"/>
<dbReference type="PANTHER" id="PTHR10127">
    <property type="entry name" value="DISCOIDIN, CUB, EGF, LAMININ , AND ZINC METALLOPROTEASE DOMAIN CONTAINING"/>
    <property type="match status" value="1"/>
</dbReference>
<reference evidence="10" key="1">
    <citation type="submission" date="2017-02" db="UniProtKB">
        <authorList>
            <consortium name="WormBaseParasite"/>
        </authorList>
    </citation>
    <scope>IDENTIFICATION</scope>
</reference>
<dbReference type="SUPFAM" id="SSF55486">
    <property type="entry name" value="Metalloproteases ('zincins'), catalytic domain"/>
    <property type="match status" value="1"/>
</dbReference>
<feature type="domain" description="Peptidase M12A" evidence="8">
    <location>
        <begin position="16"/>
        <end position="220"/>
    </location>
</feature>
<keyword evidence="5 7" id="KW-0482">Metalloprotease</keyword>
<feature type="disulfide bond" evidence="6">
    <location>
        <begin position="83"/>
        <end position="105"/>
    </location>
</feature>
<keyword evidence="6" id="KW-1015">Disulfide bond</keyword>
<evidence type="ECO:0000313" key="9">
    <source>
        <dbReference type="Proteomes" id="UP000038045"/>
    </source>
</evidence>
<dbReference type="PRINTS" id="PR00480">
    <property type="entry name" value="ASTACIN"/>
</dbReference>
<keyword evidence="4 7" id="KW-0862">Zinc</keyword>
<evidence type="ECO:0000313" key="10">
    <source>
        <dbReference type="WBParaSite" id="PTRK_0000137500.1"/>
    </source>
</evidence>
<dbReference type="WBParaSite" id="PTRK_0000137500.1">
    <property type="protein sequence ID" value="PTRK_0000137500.1"/>
    <property type="gene ID" value="PTRK_0000137500"/>
</dbReference>
<organism evidence="9 10">
    <name type="scientific">Parastrongyloides trichosuri</name>
    <name type="common">Possum-specific nematode worm</name>
    <dbReference type="NCBI Taxonomy" id="131310"/>
    <lineage>
        <taxon>Eukaryota</taxon>
        <taxon>Metazoa</taxon>
        <taxon>Ecdysozoa</taxon>
        <taxon>Nematoda</taxon>
        <taxon>Chromadorea</taxon>
        <taxon>Rhabditida</taxon>
        <taxon>Tylenchina</taxon>
        <taxon>Panagrolaimomorpha</taxon>
        <taxon>Strongyloidoidea</taxon>
        <taxon>Strongyloididae</taxon>
        <taxon>Parastrongyloides</taxon>
    </lineage>
</organism>
<dbReference type="AlphaFoldDB" id="A0A0N4Z398"/>
<proteinExistence type="predicted"/>
<dbReference type="Pfam" id="PF01400">
    <property type="entry name" value="Astacin"/>
    <property type="match status" value="1"/>
</dbReference>
<evidence type="ECO:0000256" key="6">
    <source>
        <dbReference type="PROSITE-ProRule" id="PRU01211"/>
    </source>
</evidence>
<evidence type="ECO:0000256" key="7">
    <source>
        <dbReference type="RuleBase" id="RU361183"/>
    </source>
</evidence>
<dbReference type="InterPro" id="IPR001506">
    <property type="entry name" value="Peptidase_M12A"/>
</dbReference>
<evidence type="ECO:0000256" key="3">
    <source>
        <dbReference type="ARBA" id="ARBA00022801"/>
    </source>
</evidence>
<dbReference type="Gene3D" id="3.40.390.10">
    <property type="entry name" value="Collagenase (Catalytic Domain)"/>
    <property type="match status" value="1"/>
</dbReference>
<keyword evidence="2 7" id="KW-0479">Metal-binding</keyword>
<keyword evidence="9" id="KW-1185">Reference proteome</keyword>
<dbReference type="GO" id="GO:0004222">
    <property type="term" value="F:metalloendopeptidase activity"/>
    <property type="evidence" value="ECO:0007669"/>
    <property type="project" value="UniProtKB-UniRule"/>
</dbReference>
<dbReference type="Proteomes" id="UP000038045">
    <property type="component" value="Unplaced"/>
</dbReference>
<evidence type="ECO:0000256" key="4">
    <source>
        <dbReference type="ARBA" id="ARBA00022833"/>
    </source>
</evidence>
<evidence type="ECO:0000259" key="8">
    <source>
        <dbReference type="PROSITE" id="PS51864"/>
    </source>
</evidence>
<evidence type="ECO:0000256" key="2">
    <source>
        <dbReference type="ARBA" id="ARBA00022723"/>
    </source>
</evidence>
<dbReference type="PANTHER" id="PTHR10127:SF780">
    <property type="entry name" value="METALLOENDOPEPTIDASE"/>
    <property type="match status" value="1"/>
</dbReference>
<evidence type="ECO:0000256" key="5">
    <source>
        <dbReference type="ARBA" id="ARBA00023049"/>
    </source>
</evidence>
<dbReference type="PROSITE" id="PS51864">
    <property type="entry name" value="ASTACIN"/>
    <property type="match status" value="1"/>
</dbReference>
<protein>
    <recommendedName>
        <fullName evidence="7">Metalloendopeptidase</fullName>
        <ecNumber evidence="7">3.4.24.-</ecNumber>
    </recommendedName>
</protein>
<comment type="cofactor">
    <cofactor evidence="7">
        <name>Zn(2+)</name>
        <dbReference type="ChEBI" id="CHEBI:29105"/>
    </cofactor>
    <text evidence="7">Binds 1 zinc ion per subunit.</text>
</comment>
<dbReference type="GO" id="GO:0046872">
    <property type="term" value="F:metal ion binding"/>
    <property type="evidence" value="ECO:0007669"/>
    <property type="project" value="UniProtKB-KW"/>
</dbReference>
<dbReference type="GO" id="GO:0006508">
    <property type="term" value="P:proteolysis"/>
    <property type="evidence" value="ECO:0007669"/>
    <property type="project" value="UniProtKB-KW"/>
</dbReference>
<comment type="caution">
    <text evidence="6">Lacks conserved residue(s) required for the propagation of feature annotation.</text>
</comment>
<keyword evidence="3 7" id="KW-0378">Hydrolase</keyword>